<dbReference type="Proteomes" id="UP000289650">
    <property type="component" value="Unassembled WGS sequence"/>
</dbReference>
<organism evidence="2 3">
    <name type="scientific">Burkholderia stabilis</name>
    <dbReference type="NCBI Taxonomy" id="95485"/>
    <lineage>
        <taxon>Bacteria</taxon>
        <taxon>Pseudomonadati</taxon>
        <taxon>Pseudomonadota</taxon>
        <taxon>Betaproteobacteria</taxon>
        <taxon>Burkholderiales</taxon>
        <taxon>Burkholderiaceae</taxon>
        <taxon>Burkholderia</taxon>
        <taxon>Burkholderia cepacia complex</taxon>
    </lineage>
</organism>
<evidence type="ECO:0000256" key="1">
    <source>
        <dbReference type="SAM" id="MobiDB-lite"/>
    </source>
</evidence>
<comment type="caution">
    <text evidence="2">The sequence shown here is derived from an EMBL/GenBank/DDBJ whole genome shotgun (WGS) entry which is preliminary data.</text>
</comment>
<dbReference type="EMBL" id="QWEX01000002">
    <property type="protein sequence ID" value="RXV67759.1"/>
    <property type="molecule type" value="Genomic_DNA"/>
</dbReference>
<dbReference type="AlphaFoldDB" id="A0A4Q2ADZ5"/>
<feature type="compositionally biased region" description="Low complexity" evidence="1">
    <location>
        <begin position="1"/>
        <end position="16"/>
    </location>
</feature>
<sequence length="73" mass="7481">MGASAAGNTGGATNTNQVQQQADDLTKTQLELTKINFQVQQSTATFETSNAVTAQEGTANAQVAQHLSSAGRA</sequence>
<gene>
    <name evidence="2" type="ORF">D1006_21200</name>
</gene>
<accession>A0A4Q2ADZ5</accession>
<evidence type="ECO:0008006" key="4">
    <source>
        <dbReference type="Google" id="ProtNLM"/>
    </source>
</evidence>
<dbReference type="RefSeq" id="WP_129515401.1">
    <property type="nucleotide sequence ID" value="NZ_QWEX01000002.1"/>
</dbReference>
<evidence type="ECO:0000313" key="3">
    <source>
        <dbReference type="Proteomes" id="UP000289650"/>
    </source>
</evidence>
<evidence type="ECO:0000313" key="2">
    <source>
        <dbReference type="EMBL" id="RXV67759.1"/>
    </source>
</evidence>
<dbReference type="OrthoDB" id="9023842at2"/>
<proteinExistence type="predicted"/>
<name>A0A4Q2ADZ5_9BURK</name>
<protein>
    <recommendedName>
        <fullName evidence="4">LigA protein</fullName>
    </recommendedName>
</protein>
<reference evidence="2 3" key="1">
    <citation type="submission" date="2018-08" db="EMBL/GenBank/DDBJ databases">
        <title>Mountain-cultivated ginseng endophyte, Burkholderia stabilis and its activity against ginseng root rot disease.</title>
        <authorList>
            <person name="Tapan Kumar M."/>
            <person name="Bae H."/>
            <person name="Shanmugam G."/>
            <person name="Jeon J."/>
        </authorList>
    </citation>
    <scope>NUCLEOTIDE SEQUENCE [LARGE SCALE GENOMIC DNA]</scope>
    <source>
        <strain evidence="2 3">EB159</strain>
    </source>
</reference>
<feature type="region of interest" description="Disordered" evidence="1">
    <location>
        <begin position="1"/>
        <end position="23"/>
    </location>
</feature>